<sequence>MMESQEPKVASSSPLVPLMYSNRAVLKTILECGDDEIGLFGKTVVVGGWVKSSKEVRREPMAVPLKPSEASPGPKDVTCVEMVQSRIPFFRTIIRVFGGSISSQSVREKLEPTIPKPPPPSKFYLQINDGSCVSNLMVMIDSAIVPVSASQVLPTGTCILVQGVLEKPSTHGKQTIELTVEKVFHVGTVESDTYPLSRKKLPLGSLRDSSHIRPRTTTVASITRIRSALDFATHAFFQNHGFLQVQVPIITTTDSEGFSEKFHVTTLLGSTSKKGEPVTALRPDYNEDFFGHQSYLTVSGRLHLESYACALGNVYSFGPRFRAEKTVSLKQVAEMWIVEVEMAFTQLEDSMKCAEDCFKFLCRWILDHCSQDMNFLADDHYKKPVIIYDFPKAVKPFYVRLNDDGKTVAAFDLVVPKIGRVITGSQSEERFDMLTTRIREFDLPRDQYEWYQDLRRHGTVKHSGFSLGFDLMVLLTTGLTDVRDAIPFPRTHGKASN</sequence>
<feature type="domain" description="Aminoacyl-transfer RNA synthetases class-II family profile" evidence="6">
    <location>
        <begin position="224"/>
        <end position="487"/>
    </location>
</feature>
<dbReference type="InterPro" id="IPR006195">
    <property type="entry name" value="aa-tRNA-synth_II"/>
</dbReference>
<dbReference type="PANTHER" id="PTHR22594">
    <property type="entry name" value="ASPARTYL/LYSYL-TRNA SYNTHETASE"/>
    <property type="match status" value="1"/>
</dbReference>
<reference evidence="7 8" key="1">
    <citation type="journal article" date="2024" name="G3 (Bethesda)">
        <title>Genome assembly of Hibiscus sabdariffa L. provides insights into metabolisms of medicinal natural products.</title>
        <authorList>
            <person name="Kim T."/>
        </authorList>
    </citation>
    <scope>NUCLEOTIDE SEQUENCE [LARGE SCALE GENOMIC DNA]</scope>
    <source>
        <strain evidence="7">TK-2024</strain>
        <tissue evidence="7">Old leaves</tissue>
    </source>
</reference>
<evidence type="ECO:0000256" key="2">
    <source>
        <dbReference type="ARBA" id="ARBA00022741"/>
    </source>
</evidence>
<evidence type="ECO:0000259" key="6">
    <source>
        <dbReference type="PROSITE" id="PS50862"/>
    </source>
</evidence>
<evidence type="ECO:0000256" key="5">
    <source>
        <dbReference type="ARBA" id="ARBA00023146"/>
    </source>
</evidence>
<dbReference type="InterPro" id="IPR004364">
    <property type="entry name" value="Aa-tRNA-synt_II"/>
</dbReference>
<organism evidence="7 8">
    <name type="scientific">Hibiscus sabdariffa</name>
    <name type="common">roselle</name>
    <dbReference type="NCBI Taxonomy" id="183260"/>
    <lineage>
        <taxon>Eukaryota</taxon>
        <taxon>Viridiplantae</taxon>
        <taxon>Streptophyta</taxon>
        <taxon>Embryophyta</taxon>
        <taxon>Tracheophyta</taxon>
        <taxon>Spermatophyta</taxon>
        <taxon>Magnoliopsida</taxon>
        <taxon>eudicotyledons</taxon>
        <taxon>Gunneridae</taxon>
        <taxon>Pentapetalae</taxon>
        <taxon>rosids</taxon>
        <taxon>malvids</taxon>
        <taxon>Malvales</taxon>
        <taxon>Malvaceae</taxon>
        <taxon>Malvoideae</taxon>
        <taxon>Hibiscus</taxon>
    </lineage>
</organism>
<evidence type="ECO:0000256" key="1">
    <source>
        <dbReference type="ARBA" id="ARBA00022598"/>
    </source>
</evidence>
<keyword evidence="1" id="KW-0436">Ligase</keyword>
<name>A0ABR2DJL6_9ROSI</name>
<dbReference type="PANTHER" id="PTHR22594:SF36">
    <property type="entry name" value="ASPARAGINE--TRNA LIGASE, CYTOPLASMIC 2"/>
    <property type="match status" value="1"/>
</dbReference>
<proteinExistence type="predicted"/>
<dbReference type="Gene3D" id="3.30.930.10">
    <property type="entry name" value="Bira Bifunctional Protein, Domain 2"/>
    <property type="match status" value="2"/>
</dbReference>
<gene>
    <name evidence="7" type="ORF">V6N12_014245</name>
</gene>
<dbReference type="Proteomes" id="UP001472677">
    <property type="component" value="Unassembled WGS sequence"/>
</dbReference>
<dbReference type="SUPFAM" id="SSF55681">
    <property type="entry name" value="Class II aaRS and biotin synthetases"/>
    <property type="match status" value="1"/>
</dbReference>
<dbReference type="PROSITE" id="PS50862">
    <property type="entry name" value="AA_TRNA_LIGASE_II"/>
    <property type="match status" value="1"/>
</dbReference>
<accession>A0ABR2DJL6</accession>
<keyword evidence="3" id="KW-0067">ATP-binding</keyword>
<evidence type="ECO:0000313" key="7">
    <source>
        <dbReference type="EMBL" id="KAK8541617.1"/>
    </source>
</evidence>
<keyword evidence="4" id="KW-0648">Protein biosynthesis</keyword>
<evidence type="ECO:0000256" key="3">
    <source>
        <dbReference type="ARBA" id="ARBA00022840"/>
    </source>
</evidence>
<keyword evidence="8" id="KW-1185">Reference proteome</keyword>
<keyword evidence="2" id="KW-0547">Nucleotide-binding</keyword>
<protein>
    <recommendedName>
        <fullName evidence="6">Aminoacyl-transfer RNA synthetases class-II family profile domain-containing protein</fullName>
    </recommendedName>
</protein>
<keyword evidence="5" id="KW-0030">Aminoacyl-tRNA synthetase</keyword>
<dbReference type="EMBL" id="JBBPBM010000024">
    <property type="protein sequence ID" value="KAK8541617.1"/>
    <property type="molecule type" value="Genomic_DNA"/>
</dbReference>
<dbReference type="InterPro" id="IPR045864">
    <property type="entry name" value="aa-tRNA-synth_II/BPL/LPL"/>
</dbReference>
<evidence type="ECO:0000313" key="8">
    <source>
        <dbReference type="Proteomes" id="UP001472677"/>
    </source>
</evidence>
<dbReference type="Pfam" id="PF00152">
    <property type="entry name" value="tRNA-synt_2"/>
    <property type="match status" value="2"/>
</dbReference>
<comment type="caution">
    <text evidence="7">The sequence shown here is derived from an EMBL/GenBank/DDBJ whole genome shotgun (WGS) entry which is preliminary data.</text>
</comment>
<evidence type="ECO:0000256" key="4">
    <source>
        <dbReference type="ARBA" id="ARBA00022917"/>
    </source>
</evidence>